<proteinExistence type="predicted"/>
<comment type="caution">
    <text evidence="2">The sequence shown here is derived from an EMBL/GenBank/DDBJ whole genome shotgun (WGS) entry which is preliminary data.</text>
</comment>
<feature type="compositionally biased region" description="Polar residues" evidence="1">
    <location>
        <begin position="106"/>
        <end position="125"/>
    </location>
</feature>
<gene>
    <name evidence="2" type="ORF">HS088_TW16G00757</name>
</gene>
<feature type="region of interest" description="Disordered" evidence="1">
    <location>
        <begin position="106"/>
        <end position="130"/>
    </location>
</feature>
<dbReference type="PANTHER" id="PTHR35998:SF1">
    <property type="entry name" value="OS02G0127900 PROTEIN"/>
    <property type="match status" value="1"/>
</dbReference>
<evidence type="ECO:0000313" key="3">
    <source>
        <dbReference type="Proteomes" id="UP000593562"/>
    </source>
</evidence>
<dbReference type="OrthoDB" id="2018352at2759"/>
<dbReference type="InParanoid" id="A0A7J7CJT2"/>
<accession>A0A7J7CJT2</accession>
<organism evidence="2 3">
    <name type="scientific">Tripterygium wilfordii</name>
    <name type="common">Thunder God vine</name>
    <dbReference type="NCBI Taxonomy" id="458696"/>
    <lineage>
        <taxon>Eukaryota</taxon>
        <taxon>Viridiplantae</taxon>
        <taxon>Streptophyta</taxon>
        <taxon>Embryophyta</taxon>
        <taxon>Tracheophyta</taxon>
        <taxon>Spermatophyta</taxon>
        <taxon>Magnoliopsida</taxon>
        <taxon>eudicotyledons</taxon>
        <taxon>Gunneridae</taxon>
        <taxon>Pentapetalae</taxon>
        <taxon>rosids</taxon>
        <taxon>fabids</taxon>
        <taxon>Celastrales</taxon>
        <taxon>Celastraceae</taxon>
        <taxon>Tripterygium</taxon>
    </lineage>
</organism>
<dbReference type="AlphaFoldDB" id="A0A7J7CJT2"/>
<dbReference type="EMBL" id="JAAARO010000016">
    <property type="protein sequence ID" value="KAF5734309.1"/>
    <property type="molecule type" value="Genomic_DNA"/>
</dbReference>
<evidence type="ECO:0000256" key="1">
    <source>
        <dbReference type="SAM" id="MobiDB-lite"/>
    </source>
</evidence>
<evidence type="ECO:0000313" key="2">
    <source>
        <dbReference type="EMBL" id="KAF5734309.1"/>
    </source>
</evidence>
<dbReference type="Proteomes" id="UP000593562">
    <property type="component" value="Unassembled WGS sequence"/>
</dbReference>
<name>A0A7J7CJT2_TRIWF</name>
<keyword evidence="3" id="KW-1185">Reference proteome</keyword>
<dbReference type="FunCoup" id="A0A7J7CJT2">
    <property type="interactions" value="2719"/>
</dbReference>
<dbReference type="PANTHER" id="PTHR35998">
    <property type="entry name" value="OS02G0127900 PROTEIN"/>
    <property type="match status" value="1"/>
</dbReference>
<sequence length="197" mass="22837">MVLWEITLATAYFLGIKRTYKLALKIQRRVITPKHPKIRQFVQRRIRAVFDVAVRVHQNIQQRDIEVGRNLGNWILRWLDRMKPSAQIRGPVKVIDGNRNVTMTKQATNPSQVKSNGGTQTSRNGNSDRHLFTSSANLLAKPFPAISMMIRRPRPAGNMTHFRHFSTWGPDMLKSNHGRQGLEGVFRKDIMQWMLRN</sequence>
<reference evidence="2 3" key="1">
    <citation type="journal article" date="2020" name="Nat. Commun.">
        <title>Genome of Tripterygium wilfordii and identification of cytochrome P450 involved in triptolide biosynthesis.</title>
        <authorList>
            <person name="Tu L."/>
            <person name="Su P."/>
            <person name="Zhang Z."/>
            <person name="Gao L."/>
            <person name="Wang J."/>
            <person name="Hu T."/>
            <person name="Zhou J."/>
            <person name="Zhang Y."/>
            <person name="Zhao Y."/>
            <person name="Liu Y."/>
            <person name="Song Y."/>
            <person name="Tong Y."/>
            <person name="Lu Y."/>
            <person name="Yang J."/>
            <person name="Xu C."/>
            <person name="Jia M."/>
            <person name="Peters R.J."/>
            <person name="Huang L."/>
            <person name="Gao W."/>
        </authorList>
    </citation>
    <scope>NUCLEOTIDE SEQUENCE [LARGE SCALE GENOMIC DNA]</scope>
    <source>
        <strain evidence="3">cv. XIE 37</strain>
        <tissue evidence="2">Leaf</tissue>
    </source>
</reference>
<protein>
    <submittedName>
        <fullName evidence="2">Uncharacterized protein</fullName>
    </submittedName>
</protein>